<dbReference type="AlphaFoldDB" id="A0A813IK11"/>
<dbReference type="EMBL" id="CAJNNV010005488">
    <property type="protein sequence ID" value="CAE8592130.1"/>
    <property type="molecule type" value="Genomic_DNA"/>
</dbReference>
<dbReference type="Proteomes" id="UP000654075">
    <property type="component" value="Unassembled WGS sequence"/>
</dbReference>
<accession>A0A813IK11</accession>
<keyword evidence="5" id="KW-1185">Reference proteome</keyword>
<evidence type="ECO:0000313" key="5">
    <source>
        <dbReference type="Proteomes" id="UP000654075"/>
    </source>
</evidence>
<dbReference type="Proteomes" id="UP000626109">
    <property type="component" value="Unassembled WGS sequence"/>
</dbReference>
<evidence type="ECO:0000313" key="3">
    <source>
        <dbReference type="EMBL" id="CAE8651761.1"/>
    </source>
</evidence>
<evidence type="ECO:0000313" key="4">
    <source>
        <dbReference type="Proteomes" id="UP000626109"/>
    </source>
</evidence>
<dbReference type="EMBL" id="CAJNNW010010142">
    <property type="protein sequence ID" value="CAE8651761.1"/>
    <property type="molecule type" value="Genomic_DNA"/>
</dbReference>
<feature type="transmembrane region" description="Helical" evidence="1">
    <location>
        <begin position="65"/>
        <end position="87"/>
    </location>
</feature>
<name>A0A813IK11_POLGL</name>
<keyword evidence="1" id="KW-1133">Transmembrane helix</keyword>
<feature type="non-terminal residue" evidence="3">
    <location>
        <position position="1"/>
    </location>
</feature>
<evidence type="ECO:0000313" key="2">
    <source>
        <dbReference type="EMBL" id="CAE8592130.1"/>
    </source>
</evidence>
<protein>
    <submittedName>
        <fullName evidence="3">Uncharacterized protein</fullName>
    </submittedName>
</protein>
<feature type="non-terminal residue" evidence="3">
    <location>
        <position position="118"/>
    </location>
</feature>
<reference evidence="3" key="1">
    <citation type="submission" date="2021-02" db="EMBL/GenBank/DDBJ databases">
        <authorList>
            <person name="Dougan E. K."/>
            <person name="Rhodes N."/>
            <person name="Thang M."/>
            <person name="Chan C."/>
        </authorList>
    </citation>
    <scope>NUCLEOTIDE SEQUENCE</scope>
</reference>
<proteinExistence type="predicted"/>
<keyword evidence="1" id="KW-0812">Transmembrane</keyword>
<comment type="caution">
    <text evidence="3">The sequence shown here is derived from an EMBL/GenBank/DDBJ whole genome shotgun (WGS) entry which is preliminary data.</text>
</comment>
<gene>
    <name evidence="2" type="ORF">PGLA1383_LOCUS10788</name>
    <name evidence="3" type="ORF">PGLA2088_LOCUS9231</name>
</gene>
<evidence type="ECO:0000256" key="1">
    <source>
        <dbReference type="SAM" id="Phobius"/>
    </source>
</evidence>
<feature type="transmembrane region" description="Helical" evidence="1">
    <location>
        <begin position="21"/>
        <end position="45"/>
    </location>
</feature>
<sequence length="118" mass="12892">RRFAAGRVARMSGCCGLLSRGAFAGCIAAAFVCDLIVCILINVLGQSSEQEKHDTDYYDAATADTLEMCFVRVAIFPILSALALWIYRRTVSSSPLVQLQRQEEASNDSARVLRTTAQ</sequence>
<organism evidence="3 4">
    <name type="scientific">Polarella glacialis</name>
    <name type="common">Dinoflagellate</name>
    <dbReference type="NCBI Taxonomy" id="89957"/>
    <lineage>
        <taxon>Eukaryota</taxon>
        <taxon>Sar</taxon>
        <taxon>Alveolata</taxon>
        <taxon>Dinophyceae</taxon>
        <taxon>Suessiales</taxon>
        <taxon>Suessiaceae</taxon>
        <taxon>Polarella</taxon>
    </lineage>
</organism>
<keyword evidence="1" id="KW-0472">Membrane</keyword>